<evidence type="ECO:0000313" key="2">
    <source>
        <dbReference type="Proteomes" id="UP000673447"/>
    </source>
</evidence>
<sequence length="156" mass="18156">MPLYHATLRAYSSGQEVVATVPTTFYPEAVTEIEKFRGTHQPNRSFCLFATDDLDFCYYFALRQRFDPEKINIYEVQMALYHKAPIAIVHTLQRRIEKGESLGRLPDEYWNPTVAWKFWEYFGSAMTIVGEVQKPQIDQTLIFIKYQGESKLASSL</sequence>
<protein>
    <submittedName>
        <fullName evidence="1">Uncharacterized protein</fullName>
    </submittedName>
</protein>
<reference evidence="1" key="2">
    <citation type="submission" date="2021-03" db="EMBL/GenBank/DDBJ databases">
        <authorList>
            <person name="Cao W."/>
        </authorList>
    </citation>
    <scope>NUCLEOTIDE SEQUENCE</scope>
    <source>
        <strain evidence="1">110414</strain>
    </source>
</reference>
<keyword evidence="2" id="KW-1185">Reference proteome</keyword>
<reference evidence="1" key="1">
    <citation type="journal article" date="2016" name="Int. J. Syst. Evol. Microbiol.">
        <title>Pseudoxanthomonas helianthi sp. nov., isolated from roots of Jerusalem artichoke (Helianthus tuberosus).</title>
        <authorList>
            <person name="Kittiwongwattana C."/>
            <person name="Thawai C."/>
        </authorList>
    </citation>
    <scope>NUCLEOTIDE SEQUENCE</scope>
    <source>
        <strain evidence="1">110414</strain>
    </source>
</reference>
<name>A0A941ATB6_9GAMM</name>
<organism evidence="1 2">
    <name type="scientific">Pseudoxanthomonas helianthi</name>
    <dbReference type="NCBI Taxonomy" id="1453541"/>
    <lineage>
        <taxon>Bacteria</taxon>
        <taxon>Pseudomonadati</taxon>
        <taxon>Pseudomonadota</taxon>
        <taxon>Gammaproteobacteria</taxon>
        <taxon>Lysobacterales</taxon>
        <taxon>Lysobacteraceae</taxon>
        <taxon>Pseudoxanthomonas</taxon>
    </lineage>
</organism>
<proteinExistence type="predicted"/>
<gene>
    <name evidence="1" type="ORF">J5837_06040</name>
</gene>
<comment type="caution">
    <text evidence="1">The sequence shown here is derived from an EMBL/GenBank/DDBJ whole genome shotgun (WGS) entry which is preliminary data.</text>
</comment>
<accession>A0A941ATB6</accession>
<dbReference type="Proteomes" id="UP000673447">
    <property type="component" value="Unassembled WGS sequence"/>
</dbReference>
<dbReference type="RefSeq" id="WP_210535789.1">
    <property type="nucleotide sequence ID" value="NZ_JAGKTC010000001.1"/>
</dbReference>
<evidence type="ECO:0000313" key="1">
    <source>
        <dbReference type="EMBL" id="MBP3983985.1"/>
    </source>
</evidence>
<dbReference type="AlphaFoldDB" id="A0A941ATB6"/>
<dbReference type="EMBL" id="JAGKTC010000001">
    <property type="protein sequence ID" value="MBP3983985.1"/>
    <property type="molecule type" value="Genomic_DNA"/>
</dbReference>